<feature type="domain" description="Rhodanese" evidence="2">
    <location>
        <begin position="161"/>
        <end position="274"/>
    </location>
</feature>
<keyword evidence="4" id="KW-1185">Reference proteome</keyword>
<dbReference type="SMART" id="SM00450">
    <property type="entry name" value="RHOD"/>
    <property type="match status" value="2"/>
</dbReference>
<gene>
    <name evidence="3" type="primary">sseA</name>
    <name evidence="3" type="ORF">SIID45300_02051</name>
</gene>
<dbReference type="Gene3D" id="3.40.250.10">
    <property type="entry name" value="Rhodanese-like domain"/>
    <property type="match status" value="2"/>
</dbReference>
<name>A0ABQ0CA07_9PROT</name>
<dbReference type="RefSeq" id="WP_420905412.1">
    <property type="nucleotide sequence ID" value="NZ_BAAFGK010000004.1"/>
</dbReference>
<dbReference type="InterPro" id="IPR001307">
    <property type="entry name" value="Thiosulphate_STrfase_CS"/>
</dbReference>
<reference evidence="3 4" key="2">
    <citation type="submission" date="2024-09" db="EMBL/GenBank/DDBJ databases">
        <title>Draft genome sequence of Candidatus Magnetaquicoccaceae bacterium FCR-1.</title>
        <authorList>
            <person name="Shimoshige H."/>
            <person name="Shimamura S."/>
            <person name="Taoka A."/>
            <person name="Kobayashi H."/>
            <person name="Maekawa T."/>
        </authorList>
    </citation>
    <scope>NUCLEOTIDE SEQUENCE [LARGE SCALE GENOMIC DNA]</scope>
    <source>
        <strain evidence="3 4">FCR-1</strain>
    </source>
</reference>
<organism evidence="3 4">
    <name type="scientific">Candidatus Magnetaquiglobus chichijimensis</name>
    <dbReference type="NCBI Taxonomy" id="3141448"/>
    <lineage>
        <taxon>Bacteria</taxon>
        <taxon>Pseudomonadati</taxon>
        <taxon>Pseudomonadota</taxon>
        <taxon>Magnetococcia</taxon>
        <taxon>Magnetococcales</taxon>
        <taxon>Candidatus Magnetaquicoccaceae</taxon>
        <taxon>Candidatus Magnetaquiglobus</taxon>
    </lineage>
</organism>
<dbReference type="PROSITE" id="PS00380">
    <property type="entry name" value="RHODANESE_1"/>
    <property type="match status" value="1"/>
</dbReference>
<comment type="caution">
    <text evidence="3">The sequence shown here is derived from an EMBL/GenBank/DDBJ whole genome shotgun (WGS) entry which is preliminary data.</text>
</comment>
<keyword evidence="1" id="KW-0677">Repeat</keyword>
<reference evidence="3 4" key="1">
    <citation type="submission" date="2024-05" db="EMBL/GenBank/DDBJ databases">
        <authorList>
            <consortium name="Candidatus Magnetaquicoccaceae bacterium FCR-1 genome sequencing consortium"/>
            <person name="Shimoshige H."/>
            <person name="Shimamura S."/>
            <person name="Taoka A."/>
            <person name="Kobayashi H."/>
            <person name="Maekawa T."/>
        </authorList>
    </citation>
    <scope>NUCLEOTIDE SEQUENCE [LARGE SCALE GENOMIC DNA]</scope>
    <source>
        <strain evidence="3 4">FCR-1</strain>
    </source>
</reference>
<dbReference type="Pfam" id="PF00581">
    <property type="entry name" value="Rhodanese"/>
    <property type="match status" value="2"/>
</dbReference>
<dbReference type="PROSITE" id="PS50206">
    <property type="entry name" value="RHODANESE_3"/>
    <property type="match status" value="2"/>
</dbReference>
<dbReference type="SUPFAM" id="SSF52821">
    <property type="entry name" value="Rhodanese/Cell cycle control phosphatase"/>
    <property type="match status" value="2"/>
</dbReference>
<proteinExistence type="predicted"/>
<dbReference type="EMBL" id="BAAFGK010000004">
    <property type="protein sequence ID" value="GAB0057719.1"/>
    <property type="molecule type" value="Genomic_DNA"/>
</dbReference>
<dbReference type="CDD" id="cd01449">
    <property type="entry name" value="TST_Repeat_2"/>
    <property type="match status" value="1"/>
</dbReference>
<keyword evidence="3" id="KW-0808">Transferase</keyword>
<evidence type="ECO:0000259" key="2">
    <source>
        <dbReference type="PROSITE" id="PS50206"/>
    </source>
</evidence>
<dbReference type="CDD" id="cd01448">
    <property type="entry name" value="TST_Repeat_1"/>
    <property type="match status" value="1"/>
</dbReference>
<dbReference type="InterPro" id="IPR001763">
    <property type="entry name" value="Rhodanese-like_dom"/>
</dbReference>
<accession>A0ABQ0CA07</accession>
<sequence>MNGLDFRSGFVTTDWLLEHLGRTGLRLVQVGGESHYPRMHLPGAVLVTYPEFTAQRDGLPAMFPEPADLERLFGRLGIGVQTPVVVYDLVGGTDAARFAWTLARAGHAGARAILDGGLPVWYQRQLPLDSAIPRIEAVTFTARPDAACEADREQVLATIASHAEGMLLDSRSRNEYLGLTLRGPRGHLPGAVHLDWIDTLMGRQDPRLQSDEALRALYAAIGIDDPTREVIVYCETAHRAAHTWAVLRHLGWEKVRLYDGSISEWRLYDLPVVAGDTPR</sequence>
<dbReference type="GO" id="GO:0004792">
    <property type="term" value="F:thiosulfate-cyanide sulfurtransferase activity"/>
    <property type="evidence" value="ECO:0007669"/>
    <property type="project" value="UniProtKB-EC"/>
</dbReference>
<dbReference type="InterPro" id="IPR051126">
    <property type="entry name" value="Thiosulfate_sulfurtransferase"/>
</dbReference>
<dbReference type="Proteomes" id="UP001628193">
    <property type="component" value="Unassembled WGS sequence"/>
</dbReference>
<evidence type="ECO:0000313" key="4">
    <source>
        <dbReference type="Proteomes" id="UP001628193"/>
    </source>
</evidence>
<dbReference type="PANTHER" id="PTHR43855:SF1">
    <property type="entry name" value="THIOSULFATE SULFURTRANSFERASE"/>
    <property type="match status" value="1"/>
</dbReference>
<evidence type="ECO:0000313" key="3">
    <source>
        <dbReference type="EMBL" id="GAB0057719.1"/>
    </source>
</evidence>
<dbReference type="PANTHER" id="PTHR43855">
    <property type="entry name" value="THIOSULFATE SULFURTRANSFERASE"/>
    <property type="match status" value="1"/>
</dbReference>
<protein>
    <submittedName>
        <fullName evidence="3">Thiosulfate/3-mercaptopyruvate sulfurtransferase</fullName>
        <ecNumber evidence="3">2.8.1.1</ecNumber>
    </submittedName>
</protein>
<dbReference type="EC" id="2.8.1.1" evidence="3"/>
<dbReference type="InterPro" id="IPR036873">
    <property type="entry name" value="Rhodanese-like_dom_sf"/>
</dbReference>
<evidence type="ECO:0000256" key="1">
    <source>
        <dbReference type="ARBA" id="ARBA00022737"/>
    </source>
</evidence>
<feature type="domain" description="Rhodanese" evidence="2">
    <location>
        <begin position="21"/>
        <end position="130"/>
    </location>
</feature>